<evidence type="ECO:0000313" key="2">
    <source>
        <dbReference type="Proteomes" id="UP000078596"/>
    </source>
</evidence>
<dbReference type="CDD" id="cd00090">
    <property type="entry name" value="HTH_ARSR"/>
    <property type="match status" value="1"/>
</dbReference>
<dbReference type="PROSITE" id="PS01332">
    <property type="entry name" value="HTH_RRF2_1"/>
    <property type="match status" value="1"/>
</dbReference>
<sequence length="162" mass="17470">MLKISRMSDYAIVLLTTLARGETPQSNARALAERTGLSQPTVGKLLKTLTASGLLTSQQGRHGGYRLARAADEISIADIVEAIDGPIAMTECYTADHDCEREANCSVRPHWNTINRGVRELLTGTTLATLSEPVHQVPIWFKRDSTGVAKSAPVARTTSGKP</sequence>
<dbReference type="InterPro" id="IPR030489">
    <property type="entry name" value="TR_Rrf2-type_CS"/>
</dbReference>
<evidence type="ECO:0000313" key="1">
    <source>
        <dbReference type="EMBL" id="ANJ66329.1"/>
    </source>
</evidence>
<dbReference type="STRING" id="1860122.A9404_02090"/>
<keyword evidence="2" id="KW-1185">Reference proteome</keyword>
<dbReference type="InterPro" id="IPR036390">
    <property type="entry name" value="WH_DNA-bd_sf"/>
</dbReference>
<dbReference type="Proteomes" id="UP000078596">
    <property type="component" value="Chromosome"/>
</dbReference>
<protein>
    <submittedName>
        <fullName evidence="1">SUF system Fe-S cluster assembly regulator</fullName>
    </submittedName>
</protein>
<proteinExistence type="predicted"/>
<dbReference type="InterPro" id="IPR014290">
    <property type="entry name" value="SUF_FeS_clus_asmbl_reg"/>
</dbReference>
<dbReference type="InterPro" id="IPR036388">
    <property type="entry name" value="WH-like_DNA-bd_sf"/>
</dbReference>
<organism evidence="1 2">
    <name type="scientific">Halothiobacillus diazotrophicus</name>
    <dbReference type="NCBI Taxonomy" id="1860122"/>
    <lineage>
        <taxon>Bacteria</taxon>
        <taxon>Pseudomonadati</taxon>
        <taxon>Pseudomonadota</taxon>
        <taxon>Gammaproteobacteria</taxon>
        <taxon>Chromatiales</taxon>
        <taxon>Halothiobacillaceae</taxon>
        <taxon>Halothiobacillus</taxon>
    </lineage>
</organism>
<dbReference type="InterPro" id="IPR011991">
    <property type="entry name" value="ArsR-like_HTH"/>
</dbReference>
<dbReference type="EMBL" id="CP016027">
    <property type="protein sequence ID" value="ANJ66329.1"/>
    <property type="molecule type" value="Genomic_DNA"/>
</dbReference>
<dbReference type="RefSeq" id="WP_066098226.1">
    <property type="nucleotide sequence ID" value="NZ_CP016027.1"/>
</dbReference>
<dbReference type="NCBIfam" id="TIGR02944">
    <property type="entry name" value="suf_reg_Xantho"/>
    <property type="match status" value="1"/>
</dbReference>
<dbReference type="GO" id="GO:0005829">
    <property type="term" value="C:cytosol"/>
    <property type="evidence" value="ECO:0007669"/>
    <property type="project" value="TreeGrafter"/>
</dbReference>
<reference evidence="1 2" key="1">
    <citation type="submission" date="2016-06" db="EMBL/GenBank/DDBJ databases">
        <title>Insight into the functional genes involving in sulfur oxidation in Pearl River water.</title>
        <authorList>
            <person name="Luo J."/>
            <person name="Tan X."/>
            <person name="Lin W."/>
        </authorList>
    </citation>
    <scope>NUCLEOTIDE SEQUENCE [LARGE SCALE GENOMIC DNA]</scope>
    <source>
        <strain evidence="1 2">LS2</strain>
    </source>
</reference>
<dbReference type="GO" id="GO:0003700">
    <property type="term" value="F:DNA-binding transcription factor activity"/>
    <property type="evidence" value="ECO:0007669"/>
    <property type="project" value="TreeGrafter"/>
</dbReference>
<dbReference type="PANTHER" id="PTHR33221:SF2">
    <property type="entry name" value="TRANSCRIPTIONAL REGULATOR"/>
    <property type="match status" value="1"/>
</dbReference>
<dbReference type="AlphaFoldDB" id="A0A191ZEN3"/>
<gene>
    <name evidence="1" type="ORF">A9404_02090</name>
</gene>
<dbReference type="PANTHER" id="PTHR33221">
    <property type="entry name" value="WINGED HELIX-TURN-HELIX TRANSCRIPTIONAL REGULATOR, RRF2 FAMILY"/>
    <property type="match status" value="1"/>
</dbReference>
<dbReference type="Pfam" id="PF02082">
    <property type="entry name" value="Rrf2"/>
    <property type="match status" value="1"/>
</dbReference>
<dbReference type="Gene3D" id="1.10.10.10">
    <property type="entry name" value="Winged helix-like DNA-binding domain superfamily/Winged helix DNA-binding domain"/>
    <property type="match status" value="1"/>
</dbReference>
<dbReference type="NCBIfam" id="TIGR00738">
    <property type="entry name" value="rrf2_super"/>
    <property type="match status" value="1"/>
</dbReference>
<dbReference type="KEGG" id="haz:A9404_02090"/>
<dbReference type="PROSITE" id="PS51197">
    <property type="entry name" value="HTH_RRF2_2"/>
    <property type="match status" value="1"/>
</dbReference>
<dbReference type="InterPro" id="IPR000944">
    <property type="entry name" value="Tscrpt_reg_Rrf2"/>
</dbReference>
<accession>A0A191ZEN3</accession>
<dbReference type="OrthoDB" id="9808360at2"/>
<name>A0A191ZEN3_9GAMM</name>
<dbReference type="SUPFAM" id="SSF46785">
    <property type="entry name" value="Winged helix' DNA-binding domain"/>
    <property type="match status" value="1"/>
</dbReference>